<dbReference type="Proteomes" id="UP000179840">
    <property type="component" value="Unassembled WGS sequence"/>
</dbReference>
<comment type="caution">
    <text evidence="1">The sequence shown here is derived from an EMBL/GenBank/DDBJ whole genome shotgun (WGS) entry which is preliminary data.</text>
</comment>
<evidence type="ECO:0000313" key="2">
    <source>
        <dbReference type="Proteomes" id="UP000179840"/>
    </source>
</evidence>
<dbReference type="InterPro" id="IPR014859">
    <property type="entry name" value="Phage_TAC_4"/>
</dbReference>
<sequence length="105" mass="11932">MAKPKFNLNAAPTFKTDVSITVPGGKSVNVEFTFKHRSKEQFREFVDGLPDREDIDVIMDIASGWELEEPFDAENIEKMAENYIGSTRAIIETYMRELSGARTKN</sequence>
<dbReference type="EMBL" id="LFKP01000008">
    <property type="protein sequence ID" value="OHV96593.1"/>
    <property type="molecule type" value="Genomic_DNA"/>
</dbReference>
<dbReference type="Pfam" id="PF08748">
    <property type="entry name" value="Phage_TAC_4"/>
    <property type="match status" value="1"/>
</dbReference>
<reference evidence="1 2" key="1">
    <citation type="submission" date="2015-06" db="EMBL/GenBank/DDBJ databases">
        <title>Draft genome sequencing of a biphenyl-degrading bacterium, Janthinobacterium lividum MEG1.</title>
        <authorList>
            <person name="Shimodaira J."/>
            <person name="Hatta T."/>
        </authorList>
    </citation>
    <scope>NUCLEOTIDE SEQUENCE [LARGE SCALE GENOMIC DNA]</scope>
    <source>
        <strain evidence="1 2">MEG1</strain>
    </source>
</reference>
<proteinExistence type="predicted"/>
<name>A0A1S1UBX0_9BURK</name>
<organism evidence="1 2">
    <name type="scientific">Janthinobacterium lividum</name>
    <dbReference type="NCBI Taxonomy" id="29581"/>
    <lineage>
        <taxon>Bacteria</taxon>
        <taxon>Pseudomonadati</taxon>
        <taxon>Pseudomonadota</taxon>
        <taxon>Betaproteobacteria</taxon>
        <taxon>Burkholderiales</taxon>
        <taxon>Oxalobacteraceae</taxon>
        <taxon>Janthinobacterium</taxon>
    </lineage>
</organism>
<protein>
    <recommendedName>
        <fullName evidence="3">Phage protein</fullName>
    </recommendedName>
</protein>
<dbReference type="RefSeq" id="WP_071078142.1">
    <property type="nucleotide sequence ID" value="NZ_LFKP01000008.1"/>
</dbReference>
<gene>
    <name evidence="1" type="ORF">AKG95_17915</name>
</gene>
<evidence type="ECO:0000313" key="1">
    <source>
        <dbReference type="EMBL" id="OHV96593.1"/>
    </source>
</evidence>
<accession>A0A1S1UBX0</accession>
<evidence type="ECO:0008006" key="3">
    <source>
        <dbReference type="Google" id="ProtNLM"/>
    </source>
</evidence>
<dbReference type="AlphaFoldDB" id="A0A1S1UBX0"/>